<sequence>MVNRNDVGSWLNGPPPSGAQDWPGQRLGRPKSGPGSIARVGPRVVALLIDWGLCTLISQAFFGWDGFATTYLFLLEQILFVGFFGYSIGHRVLRMQVQTLDGRPAGFLTAAIRSVLICLVIPALIFDPDQRGLHDRARGTVLVRI</sequence>
<keyword evidence="4 7" id="KW-1133">Transmembrane helix</keyword>
<evidence type="ECO:0000256" key="5">
    <source>
        <dbReference type="ARBA" id="ARBA00023136"/>
    </source>
</evidence>
<evidence type="ECO:0000256" key="6">
    <source>
        <dbReference type="SAM" id="MobiDB-lite"/>
    </source>
</evidence>
<evidence type="ECO:0000256" key="2">
    <source>
        <dbReference type="ARBA" id="ARBA00022475"/>
    </source>
</evidence>
<organism evidence="9 10">
    <name type="scientific">Arthrobacter crusticola</name>
    <dbReference type="NCBI Taxonomy" id="2547960"/>
    <lineage>
        <taxon>Bacteria</taxon>
        <taxon>Bacillati</taxon>
        <taxon>Actinomycetota</taxon>
        <taxon>Actinomycetes</taxon>
        <taxon>Micrococcales</taxon>
        <taxon>Micrococcaceae</taxon>
        <taxon>Arthrobacter</taxon>
    </lineage>
</organism>
<keyword evidence="5 7" id="KW-0472">Membrane</keyword>
<evidence type="ECO:0000313" key="9">
    <source>
        <dbReference type="EMBL" id="TDK24162.1"/>
    </source>
</evidence>
<dbReference type="AlphaFoldDB" id="A0A4R5TT64"/>
<gene>
    <name evidence="9" type="ORF">E2F48_15465</name>
</gene>
<feature type="transmembrane region" description="Helical" evidence="7">
    <location>
        <begin position="105"/>
        <end position="126"/>
    </location>
</feature>
<evidence type="ECO:0000256" key="3">
    <source>
        <dbReference type="ARBA" id="ARBA00022692"/>
    </source>
</evidence>
<evidence type="ECO:0000256" key="7">
    <source>
        <dbReference type="SAM" id="Phobius"/>
    </source>
</evidence>
<evidence type="ECO:0000256" key="4">
    <source>
        <dbReference type="ARBA" id="ARBA00022989"/>
    </source>
</evidence>
<dbReference type="GO" id="GO:0005886">
    <property type="term" value="C:plasma membrane"/>
    <property type="evidence" value="ECO:0007669"/>
    <property type="project" value="UniProtKB-SubCell"/>
</dbReference>
<keyword evidence="10" id="KW-1185">Reference proteome</keyword>
<feature type="domain" description="RDD" evidence="8">
    <location>
        <begin position="63"/>
        <end position="137"/>
    </location>
</feature>
<dbReference type="InterPro" id="IPR016795">
    <property type="entry name" value="UCP021697"/>
</dbReference>
<dbReference type="Pfam" id="PF06271">
    <property type="entry name" value="RDD"/>
    <property type="match status" value="1"/>
</dbReference>
<comment type="subcellular location">
    <subcellularLocation>
        <location evidence="1">Cell membrane</location>
        <topology evidence="1">Multi-pass membrane protein</topology>
    </subcellularLocation>
</comment>
<protein>
    <submittedName>
        <fullName evidence="9">RDD family protein</fullName>
    </submittedName>
</protein>
<keyword evidence="2" id="KW-1003">Cell membrane</keyword>
<evidence type="ECO:0000313" key="10">
    <source>
        <dbReference type="Proteomes" id="UP000295411"/>
    </source>
</evidence>
<dbReference type="InterPro" id="IPR051791">
    <property type="entry name" value="Pra-immunoreactive"/>
</dbReference>
<dbReference type="EMBL" id="SMTK01000005">
    <property type="protein sequence ID" value="TDK24162.1"/>
    <property type="molecule type" value="Genomic_DNA"/>
</dbReference>
<proteinExistence type="predicted"/>
<evidence type="ECO:0000256" key="1">
    <source>
        <dbReference type="ARBA" id="ARBA00004651"/>
    </source>
</evidence>
<comment type="caution">
    <text evidence="9">The sequence shown here is derived from an EMBL/GenBank/DDBJ whole genome shotgun (WGS) entry which is preliminary data.</text>
</comment>
<keyword evidence="3 7" id="KW-0812">Transmembrane</keyword>
<dbReference type="PANTHER" id="PTHR36115">
    <property type="entry name" value="PROLINE-RICH ANTIGEN HOMOLOG-RELATED"/>
    <property type="match status" value="1"/>
</dbReference>
<dbReference type="InterPro" id="IPR010432">
    <property type="entry name" value="RDD"/>
</dbReference>
<dbReference type="OrthoDB" id="5187110at2"/>
<dbReference type="RefSeq" id="WP_133404840.1">
    <property type="nucleotide sequence ID" value="NZ_SMTK01000005.1"/>
</dbReference>
<feature type="transmembrane region" description="Helical" evidence="7">
    <location>
        <begin position="70"/>
        <end position="93"/>
    </location>
</feature>
<accession>A0A4R5TT64</accession>
<name>A0A4R5TT64_9MICC</name>
<dbReference type="PIRSF" id="PIRSF021697">
    <property type="entry name" value="UCP021697"/>
    <property type="match status" value="1"/>
</dbReference>
<dbReference type="Proteomes" id="UP000295411">
    <property type="component" value="Unassembled WGS sequence"/>
</dbReference>
<evidence type="ECO:0000259" key="8">
    <source>
        <dbReference type="Pfam" id="PF06271"/>
    </source>
</evidence>
<reference evidence="9 10" key="1">
    <citation type="submission" date="2019-03" db="EMBL/GenBank/DDBJ databases">
        <title>Arthrobacter sp. nov., an bacterium isolated from biocrust in Mu Us Desert.</title>
        <authorList>
            <person name="Lixiong L."/>
        </authorList>
    </citation>
    <scope>NUCLEOTIDE SEQUENCE [LARGE SCALE GENOMIC DNA]</scope>
    <source>
        <strain evidence="9 10">SLN-3</strain>
    </source>
</reference>
<feature type="region of interest" description="Disordered" evidence="6">
    <location>
        <begin position="1"/>
        <end position="35"/>
    </location>
</feature>
<dbReference type="PANTHER" id="PTHR36115:SF6">
    <property type="entry name" value="PROLINE-RICH ANTIGEN HOMOLOG"/>
    <property type="match status" value="1"/>
</dbReference>